<dbReference type="OrthoDB" id="9813689at2"/>
<feature type="binding site" evidence="6">
    <location>
        <position position="187"/>
    </location>
    <ligand>
        <name>Zn(2+)</name>
        <dbReference type="ChEBI" id="CHEBI:29105"/>
    </ligand>
</feature>
<comment type="similarity">
    <text evidence="2">Belongs to the UPF0073 (Hly-III) family.</text>
</comment>
<dbReference type="GO" id="GO:0140911">
    <property type="term" value="F:pore-forming activity"/>
    <property type="evidence" value="ECO:0007669"/>
    <property type="project" value="InterPro"/>
</dbReference>
<keyword evidence="3 7" id="KW-0812">Transmembrane</keyword>
<dbReference type="NCBIfam" id="TIGR01065">
    <property type="entry name" value="hlyIII"/>
    <property type="match status" value="1"/>
</dbReference>
<dbReference type="GO" id="GO:0046872">
    <property type="term" value="F:metal ion binding"/>
    <property type="evidence" value="ECO:0007669"/>
    <property type="project" value="UniProtKB-KW"/>
</dbReference>
<evidence type="ECO:0000313" key="8">
    <source>
        <dbReference type="EMBL" id="OAT71214.1"/>
    </source>
</evidence>
<feature type="transmembrane region" description="Helical" evidence="7">
    <location>
        <begin position="40"/>
        <end position="65"/>
    </location>
</feature>
<dbReference type="InterPro" id="IPR004254">
    <property type="entry name" value="AdipoR/HlyIII-related"/>
</dbReference>
<dbReference type="Proteomes" id="UP000078290">
    <property type="component" value="Unassembled WGS sequence"/>
</dbReference>
<evidence type="ECO:0000256" key="2">
    <source>
        <dbReference type="ARBA" id="ARBA00008488"/>
    </source>
</evidence>
<keyword evidence="6" id="KW-0862">Zinc</keyword>
<feature type="binding site" evidence="6">
    <location>
        <position position="183"/>
    </location>
    <ligand>
        <name>Zn(2+)</name>
        <dbReference type="ChEBI" id="CHEBI:29105"/>
    </ligand>
</feature>
<keyword evidence="4 7" id="KW-1133">Transmembrane helix</keyword>
<feature type="transmembrane region" description="Helical" evidence="7">
    <location>
        <begin position="77"/>
        <end position="96"/>
    </location>
</feature>
<feature type="binding site" evidence="6">
    <location>
        <position position="61"/>
    </location>
    <ligand>
        <name>Zn(2+)</name>
        <dbReference type="ChEBI" id="CHEBI:29105"/>
    </ligand>
</feature>
<name>A0A1B7KMB0_PARTM</name>
<feature type="transmembrane region" description="Helical" evidence="7">
    <location>
        <begin position="155"/>
        <end position="176"/>
    </location>
</feature>
<dbReference type="PANTHER" id="PTHR20855">
    <property type="entry name" value="ADIPOR/PROGESTIN RECEPTOR-RELATED"/>
    <property type="match status" value="1"/>
</dbReference>
<evidence type="ECO:0000256" key="5">
    <source>
        <dbReference type="ARBA" id="ARBA00023136"/>
    </source>
</evidence>
<comment type="subcellular location">
    <subcellularLocation>
        <location evidence="1">Endomembrane system</location>
        <topology evidence="1">Multi-pass membrane protein</topology>
    </subcellularLocation>
</comment>
<feature type="transmembrane region" description="Helical" evidence="7">
    <location>
        <begin position="12"/>
        <end position="34"/>
    </location>
</feature>
<evidence type="ECO:0000256" key="3">
    <source>
        <dbReference type="ARBA" id="ARBA00022692"/>
    </source>
</evidence>
<organism evidence="8 9">
    <name type="scientific">Parageobacillus thermoglucosidasius</name>
    <name type="common">Geobacillus thermoglucosidasius</name>
    <dbReference type="NCBI Taxonomy" id="1426"/>
    <lineage>
        <taxon>Bacteria</taxon>
        <taxon>Bacillati</taxon>
        <taxon>Bacillota</taxon>
        <taxon>Bacilli</taxon>
        <taxon>Bacillales</taxon>
        <taxon>Anoxybacillaceae</taxon>
        <taxon>Parageobacillus</taxon>
    </lineage>
</organism>
<dbReference type="Pfam" id="PF03006">
    <property type="entry name" value="HlyIII"/>
    <property type="match status" value="1"/>
</dbReference>
<dbReference type="GO" id="GO:0016020">
    <property type="term" value="C:membrane"/>
    <property type="evidence" value="ECO:0007669"/>
    <property type="project" value="InterPro"/>
</dbReference>
<reference evidence="9" key="1">
    <citation type="submission" date="2016-05" db="EMBL/GenBank/DDBJ databases">
        <authorList>
            <person name="Wang W."/>
            <person name="Zhu L."/>
        </authorList>
    </citation>
    <scope>NUCLEOTIDE SEQUENCE [LARGE SCALE GENOMIC DNA]</scope>
    <source>
        <strain evidence="9">W-2</strain>
    </source>
</reference>
<comment type="caution">
    <text evidence="8">The sequence shown here is derived from an EMBL/GenBank/DDBJ whole genome shotgun (WGS) entry which is preliminary data.</text>
</comment>
<evidence type="ECO:0000256" key="4">
    <source>
        <dbReference type="ARBA" id="ARBA00022989"/>
    </source>
</evidence>
<feature type="transmembrane region" description="Helical" evidence="7">
    <location>
        <begin position="185"/>
        <end position="204"/>
    </location>
</feature>
<dbReference type="InterPro" id="IPR005744">
    <property type="entry name" value="Hy-lIII"/>
</dbReference>
<dbReference type="PANTHER" id="PTHR20855:SF129">
    <property type="entry name" value="HEMOLYSIN-3 HOMOLOG"/>
    <property type="match status" value="1"/>
</dbReference>
<evidence type="ECO:0000256" key="6">
    <source>
        <dbReference type="PIRSR" id="PIRSR604254-1"/>
    </source>
</evidence>
<dbReference type="GO" id="GO:0012505">
    <property type="term" value="C:endomembrane system"/>
    <property type="evidence" value="ECO:0007669"/>
    <property type="project" value="UniProtKB-SubCell"/>
</dbReference>
<evidence type="ECO:0000256" key="1">
    <source>
        <dbReference type="ARBA" id="ARBA00004127"/>
    </source>
</evidence>
<keyword evidence="5 7" id="KW-0472">Membrane</keyword>
<accession>A0A1B7KMB0</accession>
<dbReference type="EMBL" id="LXMA01000044">
    <property type="protein sequence ID" value="OAT71214.1"/>
    <property type="molecule type" value="Genomic_DNA"/>
</dbReference>
<feature type="transmembrane region" description="Helical" evidence="7">
    <location>
        <begin position="102"/>
        <end position="122"/>
    </location>
</feature>
<protein>
    <submittedName>
        <fullName evidence="8">Hemolysin D</fullName>
    </submittedName>
</protein>
<gene>
    <name evidence="8" type="ORF">A7K69_15620</name>
</gene>
<proteinExistence type="inferred from homology"/>
<sequence length="205" mass="23090">MECSRKEEIANAITHGLGVLLSIPASILLLFSASSDSLRVVSFTVFGVSMILLYVCSTLLHSFFWHKWKRIFQILDHSAIFLLIAGTYTPFTLLLLRGALGWTLFGIIWGLSAVGIMLKVFFVDRFVILSTVVYIAMGWLAVIAIRPLYDALYPFGFFLLVGGGILYTVGALFFLWRKLPYHHAIWHLFVLGGSAMMYCCVLFYV</sequence>
<dbReference type="AlphaFoldDB" id="A0A1B7KMB0"/>
<evidence type="ECO:0000256" key="7">
    <source>
        <dbReference type="SAM" id="Phobius"/>
    </source>
</evidence>
<feature type="transmembrane region" description="Helical" evidence="7">
    <location>
        <begin position="127"/>
        <end position="149"/>
    </location>
</feature>
<keyword evidence="6" id="KW-0479">Metal-binding</keyword>
<evidence type="ECO:0000313" key="9">
    <source>
        <dbReference type="Proteomes" id="UP000078290"/>
    </source>
</evidence>